<dbReference type="InterPro" id="IPR028978">
    <property type="entry name" value="Chorismate_lyase_/UTRA_dom_sf"/>
</dbReference>
<dbReference type="Gene3D" id="1.10.10.10">
    <property type="entry name" value="Winged helix-like DNA-binding domain superfamily/Winged helix DNA-binding domain"/>
    <property type="match status" value="1"/>
</dbReference>
<dbReference type="SUPFAM" id="SSF64288">
    <property type="entry name" value="Chorismate lyase-like"/>
    <property type="match status" value="1"/>
</dbReference>
<dbReference type="PRINTS" id="PR00035">
    <property type="entry name" value="HTHGNTR"/>
</dbReference>
<keyword evidence="2" id="KW-0238">DNA-binding</keyword>
<gene>
    <name evidence="5" type="primary">mngR_1</name>
    <name evidence="5" type="ORF">SB6408_01965</name>
</gene>
<accession>A0A564N700</accession>
<dbReference type="CDD" id="cd07377">
    <property type="entry name" value="WHTH_GntR"/>
    <property type="match status" value="1"/>
</dbReference>
<dbReference type="Pfam" id="PF07702">
    <property type="entry name" value="UTRA"/>
    <property type="match status" value="1"/>
</dbReference>
<dbReference type="SMART" id="SM00866">
    <property type="entry name" value="UTRA"/>
    <property type="match status" value="1"/>
</dbReference>
<feature type="domain" description="HTH gntR-type" evidence="4">
    <location>
        <begin position="8"/>
        <end position="76"/>
    </location>
</feature>
<name>A0A564N700_9ENTR</name>
<dbReference type="Proteomes" id="UP000318370">
    <property type="component" value="Unassembled WGS sequence"/>
</dbReference>
<evidence type="ECO:0000313" key="6">
    <source>
        <dbReference type="Proteomes" id="UP000318370"/>
    </source>
</evidence>
<sequence length="243" mass="27511">MDELESANPLYVQIALDLKGRIERGEFKVGDMLPSEGELVAQYTGGRATLRAAVEMLAERGYVVKKQGIGTRVTCPPIEARRHQPLSFSENMAQHSLKASTSILTFTQQLANTEQQQKLHLSASDLVIFMVRLRFTNSLPALYEETCLPLALFPDLQREEVETKGLYNILGERFYLLSIAAQESYFPCLPEVDMAKKLDIPSGQPCMRVERLASRRKDNVPFEFTRGWANSERYPLTFRFVSG</sequence>
<dbReference type="PROSITE" id="PS50949">
    <property type="entry name" value="HTH_GNTR"/>
    <property type="match status" value="1"/>
</dbReference>
<reference evidence="5 6" key="1">
    <citation type="submission" date="2019-07" db="EMBL/GenBank/DDBJ databases">
        <authorList>
            <person name="Brisse S."/>
            <person name="Rodrigues C."/>
            <person name="Thorpe H."/>
        </authorList>
    </citation>
    <scope>NUCLEOTIDE SEQUENCE [LARGE SCALE GENOMIC DNA]</scope>
    <source>
        <strain evidence="5">SB6408</strain>
    </source>
</reference>
<dbReference type="GO" id="GO:0003700">
    <property type="term" value="F:DNA-binding transcription factor activity"/>
    <property type="evidence" value="ECO:0007669"/>
    <property type="project" value="InterPro"/>
</dbReference>
<dbReference type="GO" id="GO:0045892">
    <property type="term" value="P:negative regulation of DNA-templated transcription"/>
    <property type="evidence" value="ECO:0007669"/>
    <property type="project" value="TreeGrafter"/>
</dbReference>
<dbReference type="EMBL" id="CABGHF010000045">
    <property type="protein sequence ID" value="VUT01675.1"/>
    <property type="molecule type" value="Genomic_DNA"/>
</dbReference>
<dbReference type="SMART" id="SM00345">
    <property type="entry name" value="HTH_GNTR"/>
    <property type="match status" value="1"/>
</dbReference>
<dbReference type="InterPro" id="IPR000524">
    <property type="entry name" value="Tscrpt_reg_HTH_GntR"/>
</dbReference>
<dbReference type="PANTHER" id="PTHR44846">
    <property type="entry name" value="MANNOSYL-D-GLYCERATE TRANSPORT/METABOLISM SYSTEM REPRESSOR MNGR-RELATED"/>
    <property type="match status" value="1"/>
</dbReference>
<dbReference type="SUPFAM" id="SSF46785">
    <property type="entry name" value="Winged helix' DNA-binding domain"/>
    <property type="match status" value="1"/>
</dbReference>
<dbReference type="Gene3D" id="3.40.1410.10">
    <property type="entry name" value="Chorismate lyase-like"/>
    <property type="match status" value="1"/>
</dbReference>
<dbReference type="InterPro" id="IPR036388">
    <property type="entry name" value="WH-like_DNA-bd_sf"/>
</dbReference>
<dbReference type="RefSeq" id="WP_142463826.1">
    <property type="nucleotide sequence ID" value="NZ_CABGHF010000045.1"/>
</dbReference>
<organism evidence="5 6">
    <name type="scientific">Klebsiella spallanzanii</name>
    <dbReference type="NCBI Taxonomy" id="2587528"/>
    <lineage>
        <taxon>Bacteria</taxon>
        <taxon>Pseudomonadati</taxon>
        <taxon>Pseudomonadota</taxon>
        <taxon>Gammaproteobacteria</taxon>
        <taxon>Enterobacterales</taxon>
        <taxon>Enterobacteriaceae</taxon>
        <taxon>Klebsiella/Raoultella group</taxon>
        <taxon>Klebsiella</taxon>
    </lineage>
</organism>
<dbReference type="AlphaFoldDB" id="A0A564N700"/>
<dbReference type="GO" id="GO:0003677">
    <property type="term" value="F:DNA binding"/>
    <property type="evidence" value="ECO:0007669"/>
    <property type="project" value="UniProtKB-KW"/>
</dbReference>
<evidence type="ECO:0000256" key="1">
    <source>
        <dbReference type="ARBA" id="ARBA00023015"/>
    </source>
</evidence>
<dbReference type="PANTHER" id="PTHR44846:SF1">
    <property type="entry name" value="MANNOSYL-D-GLYCERATE TRANSPORT_METABOLISM SYSTEM REPRESSOR MNGR-RELATED"/>
    <property type="match status" value="1"/>
</dbReference>
<evidence type="ECO:0000256" key="3">
    <source>
        <dbReference type="ARBA" id="ARBA00023163"/>
    </source>
</evidence>
<proteinExistence type="predicted"/>
<evidence type="ECO:0000313" key="5">
    <source>
        <dbReference type="EMBL" id="VUT01675.1"/>
    </source>
</evidence>
<evidence type="ECO:0000259" key="4">
    <source>
        <dbReference type="PROSITE" id="PS50949"/>
    </source>
</evidence>
<evidence type="ECO:0000256" key="2">
    <source>
        <dbReference type="ARBA" id="ARBA00023125"/>
    </source>
</evidence>
<keyword evidence="1" id="KW-0805">Transcription regulation</keyword>
<protein>
    <submittedName>
        <fullName evidence="5">Mannosyl-D-glycerate transport/metabolism system repressor MngR</fullName>
    </submittedName>
</protein>
<dbReference type="InterPro" id="IPR011663">
    <property type="entry name" value="UTRA"/>
</dbReference>
<dbReference type="InterPro" id="IPR050679">
    <property type="entry name" value="Bact_HTH_transcr_reg"/>
</dbReference>
<dbReference type="Pfam" id="PF00392">
    <property type="entry name" value="GntR"/>
    <property type="match status" value="1"/>
</dbReference>
<keyword evidence="3" id="KW-0804">Transcription</keyword>
<dbReference type="InterPro" id="IPR036390">
    <property type="entry name" value="WH_DNA-bd_sf"/>
</dbReference>